<dbReference type="OrthoDB" id="9802752at2"/>
<evidence type="ECO:0008006" key="3">
    <source>
        <dbReference type="Google" id="ProtNLM"/>
    </source>
</evidence>
<dbReference type="RefSeq" id="WP_091852409.1">
    <property type="nucleotide sequence ID" value="NZ_FNIW01000004.1"/>
</dbReference>
<name>A0A1H0EYG5_9BACT</name>
<comment type="caution">
    <text evidence="1">The sequence shown here is derived from an EMBL/GenBank/DDBJ whole genome shotgun (WGS) entry which is preliminary data.</text>
</comment>
<dbReference type="PANTHER" id="PTHR35810">
    <property type="entry name" value="CYTOPLASMIC PROTEIN-RELATED"/>
    <property type="match status" value="1"/>
</dbReference>
<dbReference type="PANTHER" id="PTHR35810:SF1">
    <property type="entry name" value="CYTOPLASMIC PROTEIN"/>
    <property type="match status" value="1"/>
</dbReference>
<dbReference type="Proteomes" id="UP000199134">
    <property type="component" value="Unassembled WGS sequence"/>
</dbReference>
<sequence>MAKKENNELEKRNRAFLINQDENGIARVYVGFESEDVWLNVEQMMELFDASQQDISYHINQIYAENEQDLERTHKKFLLVRQDGNRSVRRNMSHYNLDLIIAVPIRLLTLSI</sequence>
<reference evidence="2" key="1">
    <citation type="submission" date="2016-10" db="EMBL/GenBank/DDBJ databases">
        <authorList>
            <person name="de Groot N.N."/>
        </authorList>
    </citation>
    <scope>NUCLEOTIDE SEQUENCE [LARGE SCALE GENOMIC DNA]</scope>
    <source>
        <strain evidence="2">BP1-145</strain>
    </source>
</reference>
<dbReference type="AlphaFoldDB" id="A0A1H0EYG5"/>
<evidence type="ECO:0000313" key="2">
    <source>
        <dbReference type="Proteomes" id="UP000199134"/>
    </source>
</evidence>
<evidence type="ECO:0000313" key="1">
    <source>
        <dbReference type="EMBL" id="SDN87373.1"/>
    </source>
</evidence>
<gene>
    <name evidence="1" type="ORF">SAMN04487900_104113</name>
</gene>
<accession>A0A1H0EYG5</accession>
<proteinExistence type="predicted"/>
<dbReference type="EMBL" id="FNIW01000004">
    <property type="protein sequence ID" value="SDN87373.1"/>
    <property type="molecule type" value="Genomic_DNA"/>
</dbReference>
<protein>
    <recommendedName>
        <fullName evidence="3">Virulence protein RhuM family protein</fullName>
    </recommendedName>
</protein>
<organism evidence="1 2">
    <name type="scientific">Prevotella communis</name>
    <dbReference type="NCBI Taxonomy" id="2913614"/>
    <lineage>
        <taxon>Bacteria</taxon>
        <taxon>Pseudomonadati</taxon>
        <taxon>Bacteroidota</taxon>
        <taxon>Bacteroidia</taxon>
        <taxon>Bacteroidales</taxon>
        <taxon>Prevotellaceae</taxon>
        <taxon>Prevotella</taxon>
    </lineage>
</organism>